<dbReference type="Proteomes" id="UP000811619">
    <property type="component" value="Unassembled WGS sequence"/>
</dbReference>
<organism evidence="3 4">
    <name type="scientific">Claviceps africana</name>
    <dbReference type="NCBI Taxonomy" id="83212"/>
    <lineage>
        <taxon>Eukaryota</taxon>
        <taxon>Fungi</taxon>
        <taxon>Dikarya</taxon>
        <taxon>Ascomycota</taxon>
        <taxon>Pezizomycotina</taxon>
        <taxon>Sordariomycetes</taxon>
        <taxon>Hypocreomycetidae</taxon>
        <taxon>Hypocreales</taxon>
        <taxon>Clavicipitaceae</taxon>
        <taxon>Claviceps</taxon>
    </lineage>
</organism>
<dbReference type="InterPro" id="IPR005135">
    <property type="entry name" value="Endo/exonuclease/phosphatase"/>
</dbReference>
<comment type="caution">
    <text evidence="3">The sequence shown here is derived from an EMBL/GenBank/DDBJ whole genome shotgun (WGS) entry which is preliminary data.</text>
</comment>
<sequence>MHAYPVAPDDPLCSRRIRLAKPTRTTTAHGLAAQRHETRSSDSAAASSRVSSFASCCSARVAASLSAHRPDTQPSSAHVPRRPSPNPPSLPDDDDDDDDDTTHGLLPQCPVPRGRGLHETDGEFSPIFYRRDIWSCERSETKWLSATPDRPSRGWDAALDRIVTMGLFSHHATGARVVGGLARRRSAELLVRLAAAWGGRDAPSAVLLAGDLNSQPDEEPYKIMTAPGSGLADVSELLPDEFTSGNRLTYTGFGGQESPRRIDFLFVGQSLPVAVTNFRILANCFDDGTYLSDHRVVVSDLHVRIRA</sequence>
<dbReference type="InterPro" id="IPR036691">
    <property type="entry name" value="Endo/exonu/phosph_ase_sf"/>
</dbReference>
<protein>
    <recommendedName>
        <fullName evidence="2">Endonuclease/exonuclease/phosphatase domain-containing protein</fullName>
    </recommendedName>
</protein>
<name>A0A8K0IZW1_9HYPO</name>
<dbReference type="EMBL" id="SRPY01001436">
    <property type="protein sequence ID" value="KAG5913117.1"/>
    <property type="molecule type" value="Genomic_DNA"/>
</dbReference>
<gene>
    <name evidence="3" type="ORF">E4U42_001445</name>
</gene>
<keyword evidence="4" id="KW-1185">Reference proteome</keyword>
<feature type="domain" description="Endonuclease/exonuclease/phosphatase" evidence="2">
    <location>
        <begin position="180"/>
        <end position="294"/>
    </location>
</feature>
<evidence type="ECO:0000313" key="3">
    <source>
        <dbReference type="EMBL" id="KAG5913117.1"/>
    </source>
</evidence>
<dbReference type="Pfam" id="PF03372">
    <property type="entry name" value="Exo_endo_phos"/>
    <property type="match status" value="1"/>
</dbReference>
<feature type="region of interest" description="Disordered" evidence="1">
    <location>
        <begin position="65"/>
        <end position="121"/>
    </location>
</feature>
<feature type="region of interest" description="Disordered" evidence="1">
    <location>
        <begin position="1"/>
        <end position="45"/>
    </location>
</feature>
<evidence type="ECO:0000259" key="2">
    <source>
        <dbReference type="Pfam" id="PF03372"/>
    </source>
</evidence>
<dbReference type="AlphaFoldDB" id="A0A8K0IZW1"/>
<evidence type="ECO:0000256" key="1">
    <source>
        <dbReference type="SAM" id="MobiDB-lite"/>
    </source>
</evidence>
<reference evidence="3" key="1">
    <citation type="journal article" date="2020" name="bioRxiv">
        <title>Whole genome comparisons of ergot fungi reveals the divergence and evolution of species within the genus Claviceps are the result of varying mechanisms driving genome evolution and host range expansion.</title>
        <authorList>
            <person name="Wyka S.A."/>
            <person name="Mondo S.J."/>
            <person name="Liu M."/>
            <person name="Dettman J."/>
            <person name="Nalam V."/>
            <person name="Broders K.D."/>
        </authorList>
    </citation>
    <scope>NUCLEOTIDE SEQUENCE</scope>
    <source>
        <strain evidence="3">CCC 489</strain>
    </source>
</reference>
<accession>A0A8K0IZW1</accession>
<feature type="compositionally biased region" description="Acidic residues" evidence="1">
    <location>
        <begin position="91"/>
        <end position="100"/>
    </location>
</feature>
<proteinExistence type="predicted"/>
<dbReference type="GO" id="GO:0003824">
    <property type="term" value="F:catalytic activity"/>
    <property type="evidence" value="ECO:0007669"/>
    <property type="project" value="InterPro"/>
</dbReference>
<dbReference type="OrthoDB" id="276515at2759"/>
<dbReference type="Gene3D" id="3.60.10.10">
    <property type="entry name" value="Endonuclease/exonuclease/phosphatase"/>
    <property type="match status" value="1"/>
</dbReference>
<dbReference type="SUPFAM" id="SSF56219">
    <property type="entry name" value="DNase I-like"/>
    <property type="match status" value="1"/>
</dbReference>
<evidence type="ECO:0000313" key="4">
    <source>
        <dbReference type="Proteomes" id="UP000811619"/>
    </source>
</evidence>